<dbReference type="Pfam" id="PF15663">
    <property type="entry name" value="zf-CCCH_3"/>
    <property type="match status" value="1"/>
</dbReference>
<evidence type="ECO:0000256" key="1">
    <source>
        <dbReference type="ARBA" id="ARBA00022723"/>
    </source>
</evidence>
<feature type="region of interest" description="Disordered" evidence="6">
    <location>
        <begin position="363"/>
        <end position="382"/>
    </location>
</feature>
<accession>A0A401PHY5</accession>
<evidence type="ECO:0000256" key="4">
    <source>
        <dbReference type="ARBA" id="ARBA00022833"/>
    </source>
</evidence>
<keyword evidence="9" id="KW-1185">Reference proteome</keyword>
<feature type="compositionally biased region" description="Polar residues" evidence="6">
    <location>
        <begin position="772"/>
        <end position="785"/>
    </location>
</feature>
<dbReference type="AlphaFoldDB" id="A0A401PHY5"/>
<feature type="region of interest" description="Disordered" evidence="6">
    <location>
        <begin position="148"/>
        <end position="192"/>
    </location>
</feature>
<feature type="region of interest" description="Disordered" evidence="6">
    <location>
        <begin position="390"/>
        <end position="410"/>
    </location>
</feature>
<evidence type="ECO:0000256" key="5">
    <source>
        <dbReference type="PROSITE-ProRule" id="PRU00723"/>
    </source>
</evidence>
<name>A0A401PHY5_SCYTO</name>
<organism evidence="8 9">
    <name type="scientific">Scyliorhinus torazame</name>
    <name type="common">Cloudy catshark</name>
    <name type="synonym">Catulus torazame</name>
    <dbReference type="NCBI Taxonomy" id="75743"/>
    <lineage>
        <taxon>Eukaryota</taxon>
        <taxon>Metazoa</taxon>
        <taxon>Chordata</taxon>
        <taxon>Craniata</taxon>
        <taxon>Vertebrata</taxon>
        <taxon>Chondrichthyes</taxon>
        <taxon>Elasmobranchii</taxon>
        <taxon>Galeomorphii</taxon>
        <taxon>Galeoidea</taxon>
        <taxon>Carcharhiniformes</taxon>
        <taxon>Scyliorhinidae</taxon>
        <taxon>Scyliorhinus</taxon>
    </lineage>
</organism>
<feature type="compositionally biased region" description="Basic and acidic residues" evidence="6">
    <location>
        <begin position="365"/>
        <end position="382"/>
    </location>
</feature>
<gene>
    <name evidence="8" type="ORF">scyTo_0002158</name>
</gene>
<dbReference type="InterPro" id="IPR041686">
    <property type="entry name" value="Znf-CCCH_3"/>
</dbReference>
<keyword evidence="1 5" id="KW-0479">Metal-binding</keyword>
<dbReference type="Gene3D" id="4.10.1000.10">
    <property type="entry name" value="Zinc finger, CCCH-type"/>
    <property type="match status" value="1"/>
</dbReference>
<feature type="compositionally biased region" description="Basic and acidic residues" evidence="6">
    <location>
        <begin position="493"/>
        <end position="517"/>
    </location>
</feature>
<evidence type="ECO:0000256" key="2">
    <source>
        <dbReference type="ARBA" id="ARBA00022737"/>
    </source>
</evidence>
<feature type="compositionally biased region" description="Basic and acidic residues" evidence="6">
    <location>
        <begin position="450"/>
        <end position="470"/>
    </location>
</feature>
<dbReference type="STRING" id="75743.A0A401PHY5"/>
<keyword evidence="3 5" id="KW-0863">Zinc-finger</keyword>
<dbReference type="GO" id="GO:0016973">
    <property type="term" value="P:poly(A)+ mRNA export from nucleus"/>
    <property type="evidence" value="ECO:0007669"/>
    <property type="project" value="TreeGrafter"/>
</dbReference>
<comment type="caution">
    <text evidence="8">The sequence shown here is derived from an EMBL/GenBank/DDBJ whole genome shotgun (WGS) entry which is preliminary data.</text>
</comment>
<dbReference type="PANTHER" id="PTHR15725">
    <property type="entry name" value="ZN-FINGER, C-X8-C-X5-C-X3-H TYPE-CONTAINING"/>
    <property type="match status" value="1"/>
</dbReference>
<evidence type="ECO:0000313" key="9">
    <source>
        <dbReference type="Proteomes" id="UP000288216"/>
    </source>
</evidence>
<reference evidence="8 9" key="1">
    <citation type="journal article" date="2018" name="Nat. Ecol. Evol.">
        <title>Shark genomes provide insights into elasmobranch evolution and the origin of vertebrates.</title>
        <authorList>
            <person name="Hara Y"/>
            <person name="Yamaguchi K"/>
            <person name="Onimaru K"/>
            <person name="Kadota M"/>
            <person name="Koyanagi M"/>
            <person name="Keeley SD"/>
            <person name="Tatsumi K"/>
            <person name="Tanaka K"/>
            <person name="Motone F"/>
            <person name="Kageyama Y"/>
            <person name="Nozu R"/>
            <person name="Adachi N"/>
            <person name="Nishimura O"/>
            <person name="Nakagawa R"/>
            <person name="Tanegashima C"/>
            <person name="Kiyatake I"/>
            <person name="Matsumoto R"/>
            <person name="Murakumo K"/>
            <person name="Nishida K"/>
            <person name="Terakita A"/>
            <person name="Kuratani S"/>
            <person name="Sato K"/>
            <person name="Hyodo S Kuraku.S."/>
        </authorList>
    </citation>
    <scope>NUCLEOTIDE SEQUENCE [LARGE SCALE GENOMIC DNA]</scope>
</reference>
<sequence length="856" mass="96268">MTQQGDDCYFYFYSTCAKGDNCLFRHCEAALGSETICTLWQEGRCFRQVCKFRHMEIDKRRSEIPCYWEKQPTGCTKLNCAFRHSMPRFIEGVFFPATKGVQTKQEVAEAAEEPMLPQLPVNPLQQPKIPIQSNPSLQVRGVMKLEATESVPSPTHPPVVINAADDDEDDDDQFSEEGEENKNTQPPTAEEQNGIRILSAKRQAFPVKKDDHLDFGIKTLEQIKQKKFMKEKMKEMVIDDPSVDLVAQAQNVEQNRENLVIEKENVRTIFRTVTLSPKKLNEAEPPFKRSLAERLGKKKVLPKVNPEEFPVKAEIETTIKRNLSERLGKRKIMTEDDPEELAQKVQAPRSIRERLGLTAEISTTENEKPVSKTEGSGEIRVKTLEEIRREKAAKRDQGDGNGDFKIGIPGLHKPIQASTLLEEATKIIRTVRVKTTSESLLKKQGQLLEETGKETPAIKHPEAAPRKEKSPGMGKGKAKSRKASPDEALTDPKPLEQVRIKTLEEIRREKALRRQENQESLSTPQESEKPKNETLPTRRKLLRISKLAESVKLEKADIEPTDMQPMDVAAQGDTMETNKAMEANKPANGKEHPRFPNVQVKSFEEILKDKHLRQLQEPEKQLSQTPLGEEAIVNKMNCEIQAAEQNNQPAASAEQKPNNRLLAEQLPIKTEEKLAVTKPEVAEHPFALKVKPKLNVKPSFVKNSCPVRLSQKRKSPDSHPSSIMAVKPLNTVTTDLTKQPTAGKIITSTASPVQGEEVNSPTLQVPERSTERNANLAGQSKPTGTLETEIQNITPPQMPSKTWKLSSPVSKTIPAEDDFEELMKEFSDDKLEAEIDLDPGKDEDDLLLELSEMIDS</sequence>
<feature type="domain" description="C3H1-type" evidence="7">
    <location>
        <begin position="2"/>
        <end position="29"/>
    </location>
</feature>
<proteinExistence type="predicted"/>
<evidence type="ECO:0000313" key="8">
    <source>
        <dbReference type="EMBL" id="GCB72742.1"/>
    </source>
</evidence>
<feature type="compositionally biased region" description="Acidic residues" evidence="6">
    <location>
        <begin position="164"/>
        <end position="179"/>
    </location>
</feature>
<dbReference type="GO" id="GO:0008270">
    <property type="term" value="F:zinc ion binding"/>
    <property type="evidence" value="ECO:0007669"/>
    <property type="project" value="UniProtKB-KW"/>
</dbReference>
<dbReference type="PROSITE" id="PS50103">
    <property type="entry name" value="ZF_C3H1"/>
    <property type="match status" value="1"/>
</dbReference>
<dbReference type="OrthoDB" id="5395350at2759"/>
<dbReference type="InterPro" id="IPR000571">
    <property type="entry name" value="Znf_CCCH"/>
</dbReference>
<protein>
    <recommendedName>
        <fullName evidence="7">C3H1-type domain-containing protein</fullName>
    </recommendedName>
</protein>
<evidence type="ECO:0000256" key="3">
    <source>
        <dbReference type="ARBA" id="ARBA00022771"/>
    </source>
</evidence>
<evidence type="ECO:0000259" key="7">
    <source>
        <dbReference type="PROSITE" id="PS50103"/>
    </source>
</evidence>
<feature type="zinc finger region" description="C3H1-type" evidence="5">
    <location>
        <begin position="2"/>
        <end position="29"/>
    </location>
</feature>
<feature type="region of interest" description="Disordered" evidence="6">
    <location>
        <begin position="575"/>
        <end position="598"/>
    </location>
</feature>
<keyword evidence="4 5" id="KW-0862">Zinc</keyword>
<feature type="region of interest" description="Disordered" evidence="6">
    <location>
        <begin position="747"/>
        <end position="785"/>
    </location>
</feature>
<evidence type="ECO:0000256" key="6">
    <source>
        <dbReference type="SAM" id="MobiDB-lite"/>
    </source>
</evidence>
<dbReference type="FunFam" id="4.10.1000.10:FF:000024">
    <property type="entry name" value="Zinc finger CCCH domain-containing protein 11A"/>
    <property type="match status" value="1"/>
</dbReference>
<feature type="region of interest" description="Disordered" evidence="6">
    <location>
        <begin position="433"/>
        <end position="541"/>
    </location>
</feature>
<dbReference type="SMART" id="SM00356">
    <property type="entry name" value="ZnF_C3H1"/>
    <property type="match status" value="3"/>
</dbReference>
<feature type="compositionally biased region" description="Polar residues" evidence="6">
    <location>
        <begin position="747"/>
        <end position="763"/>
    </location>
</feature>
<dbReference type="EMBL" id="BFAA01000523">
    <property type="protein sequence ID" value="GCB72742.1"/>
    <property type="molecule type" value="Genomic_DNA"/>
</dbReference>
<dbReference type="PANTHER" id="PTHR15725:SF14">
    <property type="entry name" value="ZINC FINGER CCCH DOMAIN-CONTAINING PROTEIN 11A"/>
    <property type="match status" value="1"/>
</dbReference>
<dbReference type="OMA" id="LMWEISE"/>
<dbReference type="Proteomes" id="UP000288216">
    <property type="component" value="Unassembled WGS sequence"/>
</dbReference>
<keyword evidence="2" id="KW-0677">Repeat</keyword>